<name>T0H4N7_9SPHN</name>
<reference evidence="1 2" key="1">
    <citation type="journal article" date="2013" name="Genome Announc.">
        <title>Draft Genome Sequence of Sphingobium lactosutens Strain DS20T, Isolated from a Hexachlorocyclohexane Dumpsite.</title>
        <authorList>
            <person name="Kumar R."/>
            <person name="Dwivedi V."/>
            <person name="Negi V."/>
            <person name="Khurana J.P."/>
            <person name="Lal R."/>
        </authorList>
    </citation>
    <scope>NUCLEOTIDE SEQUENCE [LARGE SCALE GENOMIC DNA]</scope>
    <source>
        <strain evidence="1 2">DS20</strain>
    </source>
</reference>
<accession>T0H4N7</accession>
<dbReference type="eggNOG" id="ENOG5031BZ9">
    <property type="taxonomic scope" value="Bacteria"/>
</dbReference>
<keyword evidence="2" id="KW-1185">Reference proteome</keyword>
<dbReference type="RefSeq" id="WP_021228082.1">
    <property type="nucleotide sequence ID" value="NZ_ATDP01000107.1"/>
</dbReference>
<sequence>MLIALLSACGSGERTPAEQEAAMAQGDDTPVCSIGGSQDWSPDCTLQRDGDLLTIRHPDGGFRRFRVLSDGRGLEEADGAEKVQLHIIGGRMIEASIGDDRYRLPAKVAGQAR</sequence>
<proteinExistence type="predicted"/>
<organism evidence="1 2">
    <name type="scientific">Sphingobium lactosutens DS20</name>
    <dbReference type="NCBI Taxonomy" id="1331060"/>
    <lineage>
        <taxon>Bacteria</taxon>
        <taxon>Pseudomonadati</taxon>
        <taxon>Pseudomonadota</taxon>
        <taxon>Alphaproteobacteria</taxon>
        <taxon>Sphingomonadales</taxon>
        <taxon>Sphingomonadaceae</taxon>
        <taxon>Sphingobium</taxon>
    </lineage>
</organism>
<evidence type="ECO:0000313" key="1">
    <source>
        <dbReference type="EMBL" id="EQB11296.1"/>
    </source>
</evidence>
<comment type="caution">
    <text evidence="1">The sequence shown here is derived from an EMBL/GenBank/DDBJ whole genome shotgun (WGS) entry which is preliminary data.</text>
</comment>
<gene>
    <name evidence="1" type="ORF">RLDS_23115</name>
</gene>
<dbReference type="EMBL" id="ATDP01000107">
    <property type="protein sequence ID" value="EQB11296.1"/>
    <property type="molecule type" value="Genomic_DNA"/>
</dbReference>
<dbReference type="AlphaFoldDB" id="T0H4N7"/>
<protein>
    <submittedName>
        <fullName evidence="1">Uncharacterized protein</fullName>
    </submittedName>
</protein>
<dbReference type="PATRIC" id="fig|1331060.3.peg.4472"/>
<evidence type="ECO:0000313" key="2">
    <source>
        <dbReference type="Proteomes" id="UP000015531"/>
    </source>
</evidence>
<dbReference type="Proteomes" id="UP000015531">
    <property type="component" value="Unassembled WGS sequence"/>
</dbReference>